<reference evidence="1 2" key="1">
    <citation type="submission" date="2018-07" db="EMBL/GenBank/DDBJ databases">
        <title>Genomic Encyclopedia of Type Strains, Phase III (KMG-III): the genomes of soil and plant-associated and newly described type strains.</title>
        <authorList>
            <person name="Whitman W."/>
        </authorList>
    </citation>
    <scope>NUCLEOTIDE SEQUENCE [LARGE SCALE GENOMIC DNA]</scope>
    <source>
        <strain evidence="1 2">CECT 7287</strain>
    </source>
</reference>
<dbReference type="AlphaFoldDB" id="A0A3D9KSD3"/>
<comment type="caution">
    <text evidence="1">The sequence shown here is derived from an EMBL/GenBank/DDBJ whole genome shotgun (WGS) entry which is preliminary data.</text>
</comment>
<organism evidence="1 2">
    <name type="scientific">Cohnella phaseoli</name>
    <dbReference type="NCBI Taxonomy" id="456490"/>
    <lineage>
        <taxon>Bacteria</taxon>
        <taxon>Bacillati</taxon>
        <taxon>Bacillota</taxon>
        <taxon>Bacilli</taxon>
        <taxon>Bacillales</taxon>
        <taxon>Paenibacillaceae</taxon>
        <taxon>Cohnella</taxon>
    </lineage>
</organism>
<evidence type="ECO:0000313" key="1">
    <source>
        <dbReference type="EMBL" id="RED89059.1"/>
    </source>
</evidence>
<accession>A0A3D9KSD3</accession>
<sequence length="70" mass="8325">MPEPFLNFFQAYTICKQQTRTTVAKIVETNMPKLVVFKNNRKMLRDISRLDSISQFVHVDVIAFLHRIRE</sequence>
<proteinExistence type="predicted"/>
<name>A0A3D9KSD3_9BACL</name>
<evidence type="ECO:0000313" key="2">
    <source>
        <dbReference type="Proteomes" id="UP000256977"/>
    </source>
</evidence>
<protein>
    <submittedName>
        <fullName evidence="1">Uncharacterized protein</fullName>
    </submittedName>
</protein>
<dbReference type="EMBL" id="QRDZ01000001">
    <property type="protein sequence ID" value="RED89059.1"/>
    <property type="molecule type" value="Genomic_DNA"/>
</dbReference>
<keyword evidence="2" id="KW-1185">Reference proteome</keyword>
<dbReference type="Proteomes" id="UP000256977">
    <property type="component" value="Unassembled WGS sequence"/>
</dbReference>
<gene>
    <name evidence="1" type="ORF">DFP98_10130</name>
</gene>